<reference evidence="2 3" key="1">
    <citation type="journal article" date="2018" name="Mar. Genomics">
        <title>Complete genome sequence of Marinifilaceae bacterium strain SPP2, isolated from the Antarctic marine sediment.</title>
        <authorList>
            <person name="Watanabe M."/>
            <person name="Kojima H."/>
            <person name="Fukui M."/>
        </authorList>
    </citation>
    <scope>NUCLEOTIDE SEQUENCE [LARGE SCALE GENOMIC DNA]</scope>
    <source>
        <strain evidence="2 3">SPP2</strain>
    </source>
</reference>
<dbReference type="KEGG" id="mbas:ALGA_3268"/>
<dbReference type="InterPro" id="IPR046228">
    <property type="entry name" value="DUF6261"/>
</dbReference>
<keyword evidence="1" id="KW-0175">Coiled coil</keyword>
<gene>
    <name evidence="2" type="ORF">ALGA_3268</name>
</gene>
<evidence type="ECO:0000313" key="3">
    <source>
        <dbReference type="Proteomes" id="UP000218267"/>
    </source>
</evidence>
<dbReference type="EMBL" id="AP018042">
    <property type="protein sequence ID" value="BAX81568.1"/>
    <property type="molecule type" value="Genomic_DNA"/>
</dbReference>
<organism evidence="2 3">
    <name type="scientific">Labilibaculum antarcticum</name>
    <dbReference type="NCBI Taxonomy" id="1717717"/>
    <lineage>
        <taxon>Bacteria</taxon>
        <taxon>Pseudomonadati</taxon>
        <taxon>Bacteroidota</taxon>
        <taxon>Bacteroidia</taxon>
        <taxon>Marinilabiliales</taxon>
        <taxon>Marinifilaceae</taxon>
        <taxon>Labilibaculum</taxon>
    </lineage>
</organism>
<feature type="coiled-coil region" evidence="1">
    <location>
        <begin position="145"/>
        <end position="172"/>
    </location>
</feature>
<dbReference type="Proteomes" id="UP000218267">
    <property type="component" value="Chromosome"/>
</dbReference>
<evidence type="ECO:0000256" key="1">
    <source>
        <dbReference type="SAM" id="Coils"/>
    </source>
</evidence>
<keyword evidence="3" id="KW-1185">Reference proteome</keyword>
<dbReference type="Pfam" id="PF19775">
    <property type="entry name" value="DUF6261"/>
    <property type="match status" value="1"/>
</dbReference>
<protein>
    <submittedName>
        <fullName evidence="2">Uncharacterized protein</fullName>
    </submittedName>
</protein>
<sequence>MKNISYYLFSHKALFTFIGGIIDLVGKTNAEELGFKIFLEKTKTEFSLFESALKRDYIDPFTEKLVMADQKRDDRFLGFKGYTGVCKYRKAESWGLAAEELERLIARYGNELYRMAFAEESAALDNMIAELQTEPCKTAVVTIQANDWMDEMVEAEQEYKALNQERSETSDQNTNTIGSTRKSTTCAVRSLLSMISLQVQATANPVLVDLIDQLNNHISKSMSNARLSYSLNEKEEPSAETLP</sequence>
<accession>A0A1Y1CMB9</accession>
<name>A0A1Y1CMB9_9BACT</name>
<dbReference type="OrthoDB" id="1115360at2"/>
<dbReference type="AlphaFoldDB" id="A0A1Y1CMB9"/>
<dbReference type="RefSeq" id="WP_096431101.1">
    <property type="nucleotide sequence ID" value="NZ_AP018042.1"/>
</dbReference>
<reference evidence="3" key="2">
    <citation type="journal article" date="2020" name="Antonie Van Leeuwenhoek">
        <title>Labilibaculum antarcticum sp. nov., a novel facultative anaerobic, psychrotorelant bacterium isolated from marine sediment of Antarctica.</title>
        <authorList>
            <person name="Watanabe M."/>
            <person name="Kojima H."/>
            <person name="Fukui M."/>
        </authorList>
    </citation>
    <scope>NUCLEOTIDE SEQUENCE [LARGE SCALE GENOMIC DNA]</scope>
    <source>
        <strain evidence="3">SPP2</strain>
    </source>
</reference>
<evidence type="ECO:0000313" key="2">
    <source>
        <dbReference type="EMBL" id="BAX81568.1"/>
    </source>
</evidence>
<proteinExistence type="predicted"/>